<keyword evidence="4" id="KW-1185">Reference proteome</keyword>
<dbReference type="Proteomes" id="UP000298061">
    <property type="component" value="Unassembled WGS sequence"/>
</dbReference>
<dbReference type="PANTHER" id="PTHR12400">
    <property type="entry name" value="INOSITOL POLYPHOSPHATE KINASE"/>
    <property type="match status" value="1"/>
</dbReference>
<dbReference type="GO" id="GO:0032958">
    <property type="term" value="P:inositol phosphate biosynthetic process"/>
    <property type="evidence" value="ECO:0007669"/>
    <property type="project" value="InterPro"/>
</dbReference>
<feature type="compositionally biased region" description="Low complexity" evidence="2">
    <location>
        <begin position="341"/>
        <end position="357"/>
    </location>
</feature>
<organism evidence="3 4">
    <name type="scientific">Hericium alpestre</name>
    <dbReference type="NCBI Taxonomy" id="135208"/>
    <lineage>
        <taxon>Eukaryota</taxon>
        <taxon>Fungi</taxon>
        <taxon>Dikarya</taxon>
        <taxon>Basidiomycota</taxon>
        <taxon>Agaricomycotina</taxon>
        <taxon>Agaricomycetes</taxon>
        <taxon>Russulales</taxon>
        <taxon>Hericiaceae</taxon>
        <taxon>Hericium</taxon>
    </lineage>
</organism>
<dbReference type="GO" id="GO:0005634">
    <property type="term" value="C:nucleus"/>
    <property type="evidence" value="ECO:0007669"/>
    <property type="project" value="TreeGrafter"/>
</dbReference>
<evidence type="ECO:0000313" key="3">
    <source>
        <dbReference type="EMBL" id="TFY74735.1"/>
    </source>
</evidence>
<dbReference type="EC" id="2.7.-.-" evidence="1"/>
<evidence type="ECO:0000256" key="1">
    <source>
        <dbReference type="RuleBase" id="RU363090"/>
    </source>
</evidence>
<gene>
    <name evidence="3" type="ORF">EWM64_g9277</name>
</gene>
<protein>
    <recommendedName>
        <fullName evidence="1">Kinase</fullName>
        <ecNumber evidence="1">2.7.-.-</ecNumber>
    </recommendedName>
</protein>
<keyword evidence="1" id="KW-0418">Kinase</keyword>
<dbReference type="InterPro" id="IPR005522">
    <property type="entry name" value="IPK"/>
</dbReference>
<feature type="region of interest" description="Disordered" evidence="2">
    <location>
        <begin position="322"/>
        <end position="357"/>
    </location>
</feature>
<comment type="caution">
    <text evidence="3">The sequence shown here is derived from an EMBL/GenBank/DDBJ whole genome shotgun (WGS) entry which is preliminary data.</text>
</comment>
<evidence type="ECO:0000313" key="4">
    <source>
        <dbReference type="Proteomes" id="UP000298061"/>
    </source>
</evidence>
<accession>A0A4Y9ZJG9</accession>
<keyword evidence="1" id="KW-0808">Transferase</keyword>
<dbReference type="GO" id="GO:0005737">
    <property type="term" value="C:cytoplasm"/>
    <property type="evidence" value="ECO:0007669"/>
    <property type="project" value="TreeGrafter"/>
</dbReference>
<feature type="compositionally biased region" description="Low complexity" evidence="2">
    <location>
        <begin position="56"/>
        <end position="72"/>
    </location>
</feature>
<evidence type="ECO:0000256" key="2">
    <source>
        <dbReference type="SAM" id="MobiDB-lite"/>
    </source>
</evidence>
<proteinExistence type="inferred from homology"/>
<dbReference type="GO" id="GO:0008440">
    <property type="term" value="F:inositol-1,4,5-trisphosphate 3-kinase activity"/>
    <property type="evidence" value="ECO:0007669"/>
    <property type="project" value="TreeGrafter"/>
</dbReference>
<dbReference type="GO" id="GO:0000824">
    <property type="term" value="F:inositol-1,4,5,6-tetrakisphosphate 3-kinase activity"/>
    <property type="evidence" value="ECO:0007669"/>
    <property type="project" value="TreeGrafter"/>
</dbReference>
<dbReference type="GO" id="GO:0046854">
    <property type="term" value="P:phosphatidylinositol phosphate biosynthetic process"/>
    <property type="evidence" value="ECO:0007669"/>
    <property type="project" value="TreeGrafter"/>
</dbReference>
<dbReference type="EMBL" id="SFCI01001906">
    <property type="protein sequence ID" value="TFY74735.1"/>
    <property type="molecule type" value="Genomic_DNA"/>
</dbReference>
<dbReference type="AlphaFoldDB" id="A0A4Y9ZJG9"/>
<dbReference type="STRING" id="135208.A0A4Y9ZJG9"/>
<comment type="similarity">
    <text evidence="1">Belongs to the inositol phosphokinase (IPK) family.</text>
</comment>
<dbReference type="SUPFAM" id="SSF56104">
    <property type="entry name" value="SAICAR synthase-like"/>
    <property type="match status" value="1"/>
</dbReference>
<sequence>MPNASPHRASLRLHPSPVYDAHFLQPSSNLVSAAAPTAYTPWSSEDEYESAWESEGSAYTPTSSTSASSPLPLSPAYGLAEPVLSWPTDEDERFGEMARGKEEEGEVLMPVLGETEAAEEDEFPSVTGPDVTLPHIPLRPFRNQVGGHTSIYKFTKRAVCKPLVSRENLFYEAVEREAPPLLDFIPRYLGVMLVSYRRVSKAFTAESSPKPSDASNRARPPLHKAVTHAGITISAPSLSGPLHNRHKPPASAPPELHDGDTDIAEDEAEAELPEVVLDRNRHIVPEWMLRSAHRSRALSTSYASLGRTASLPRSLRRNVLGGTASSPDLGTPFIGHARGKSVASVSTSPSPSLSPGV</sequence>
<reference evidence="3 4" key="1">
    <citation type="submission" date="2019-02" db="EMBL/GenBank/DDBJ databases">
        <title>Genome sequencing of the rare red list fungi Hericium alpestre (H. flagellum).</title>
        <authorList>
            <person name="Buettner E."/>
            <person name="Kellner H."/>
        </authorList>
    </citation>
    <scope>NUCLEOTIDE SEQUENCE [LARGE SCALE GENOMIC DNA]</scope>
    <source>
        <strain evidence="3 4">DSM 108284</strain>
    </source>
</reference>
<name>A0A4Y9ZJG9_9AGAM</name>
<dbReference type="PANTHER" id="PTHR12400:SF21">
    <property type="entry name" value="KINASE"/>
    <property type="match status" value="1"/>
</dbReference>
<feature type="region of interest" description="Disordered" evidence="2">
    <location>
        <begin position="234"/>
        <end position="260"/>
    </location>
</feature>
<feature type="region of interest" description="Disordered" evidence="2">
    <location>
        <begin position="53"/>
        <end position="72"/>
    </location>
</feature>
<dbReference type="OrthoDB" id="2573163at2759"/>